<dbReference type="SUPFAM" id="SSF56112">
    <property type="entry name" value="Protein kinase-like (PK-like)"/>
    <property type="match status" value="1"/>
</dbReference>
<dbReference type="Proteomes" id="UP000239899">
    <property type="component" value="Unassembled WGS sequence"/>
</dbReference>
<reference evidence="3 4" key="1">
    <citation type="journal article" date="2018" name="Plant J.">
        <title>Genome sequences of Chlorella sorokiniana UTEX 1602 and Micractinium conductrix SAG 241.80: implications to maltose excretion by a green alga.</title>
        <authorList>
            <person name="Arriola M.B."/>
            <person name="Velmurugan N."/>
            <person name="Zhang Y."/>
            <person name="Plunkett M.H."/>
            <person name="Hondzo H."/>
            <person name="Barney B.M."/>
        </authorList>
    </citation>
    <scope>NUCLEOTIDE SEQUENCE [LARGE SCALE GENOMIC DNA]</scope>
    <source>
        <strain evidence="4">UTEX 1602</strain>
    </source>
</reference>
<dbReference type="InterPro" id="IPR008266">
    <property type="entry name" value="Tyr_kinase_AS"/>
</dbReference>
<organism evidence="3 4">
    <name type="scientific">Chlorella sorokiniana</name>
    <name type="common">Freshwater green alga</name>
    <dbReference type="NCBI Taxonomy" id="3076"/>
    <lineage>
        <taxon>Eukaryota</taxon>
        <taxon>Viridiplantae</taxon>
        <taxon>Chlorophyta</taxon>
        <taxon>core chlorophytes</taxon>
        <taxon>Trebouxiophyceae</taxon>
        <taxon>Chlorellales</taxon>
        <taxon>Chlorellaceae</taxon>
        <taxon>Chlorella clade</taxon>
        <taxon>Chlorella</taxon>
    </lineage>
</organism>
<dbReference type="Gene3D" id="1.10.510.10">
    <property type="entry name" value="Transferase(Phosphotransferase) domain 1"/>
    <property type="match status" value="1"/>
</dbReference>
<dbReference type="InterPro" id="IPR001245">
    <property type="entry name" value="Ser-Thr/Tyr_kinase_cat_dom"/>
</dbReference>
<evidence type="ECO:0000313" key="3">
    <source>
        <dbReference type="EMBL" id="PRW18330.1"/>
    </source>
</evidence>
<feature type="compositionally biased region" description="Low complexity" evidence="1">
    <location>
        <begin position="229"/>
        <end position="249"/>
    </location>
</feature>
<dbReference type="InterPro" id="IPR011009">
    <property type="entry name" value="Kinase-like_dom_sf"/>
</dbReference>
<dbReference type="AlphaFoldDB" id="A0A2P6TBS6"/>
<evidence type="ECO:0000313" key="4">
    <source>
        <dbReference type="Proteomes" id="UP000239899"/>
    </source>
</evidence>
<dbReference type="GO" id="GO:0004674">
    <property type="term" value="F:protein serine/threonine kinase activity"/>
    <property type="evidence" value="ECO:0007669"/>
    <property type="project" value="TreeGrafter"/>
</dbReference>
<gene>
    <name evidence="3" type="ORF">C2E21_9344</name>
</gene>
<dbReference type="InterPro" id="IPR051681">
    <property type="entry name" value="Ser/Thr_Kinases-Pseudokinases"/>
</dbReference>
<dbReference type="PROSITE" id="PS50011">
    <property type="entry name" value="PROTEIN_KINASE_DOM"/>
    <property type="match status" value="1"/>
</dbReference>
<dbReference type="OrthoDB" id="339325at2759"/>
<dbReference type="GO" id="GO:0005524">
    <property type="term" value="F:ATP binding"/>
    <property type="evidence" value="ECO:0007669"/>
    <property type="project" value="InterPro"/>
</dbReference>
<keyword evidence="4" id="KW-1185">Reference proteome</keyword>
<evidence type="ECO:0000256" key="1">
    <source>
        <dbReference type="SAM" id="MobiDB-lite"/>
    </source>
</evidence>
<proteinExistence type="predicted"/>
<name>A0A2P6TBS6_CHLSO</name>
<dbReference type="EMBL" id="LHPG02000026">
    <property type="protein sequence ID" value="PRW18330.1"/>
    <property type="molecule type" value="Genomic_DNA"/>
</dbReference>
<feature type="domain" description="Protein kinase" evidence="2">
    <location>
        <begin position="1"/>
        <end position="216"/>
    </location>
</feature>
<comment type="caution">
    <text evidence="3">The sequence shown here is derived from an EMBL/GenBank/DDBJ whole genome shotgun (WGS) entry which is preliminary data.</text>
</comment>
<dbReference type="STRING" id="3076.A0A2P6TBS6"/>
<dbReference type="Pfam" id="PF07714">
    <property type="entry name" value="PK_Tyr_Ser-Thr"/>
    <property type="match status" value="1"/>
</dbReference>
<protein>
    <submittedName>
        <fullName evidence="3">Serine threonine-kinase EDR1</fullName>
    </submittedName>
</protein>
<feature type="region of interest" description="Disordered" evidence="1">
    <location>
        <begin position="229"/>
        <end position="253"/>
    </location>
</feature>
<sequence length="278" mass="29738">MAAVGRHPRIIGVRAACLEQPLAVVQELAHGSLHDQLHTLRLRPQYGLLMQLAEDVASALEHCHAQRPPVVHRDLSGRNVLLGGDGRARLADFGLAAAKRRTFLSTDKAGALGTAAYMAPEAMTAGQITERCDVFGFGVLLWELLTGRQAWEEYDSPLQVIFAVGVERRRLPIPPGCPPALAKLLKECWRHNAPLRPSFTEVLQRLRQMQRADQFQLVGPLVPAPAASEKAAARATSGSAASSSSKAGSQLGKGRRILPVSAVAAASRAARPPLPASS</sequence>
<evidence type="ECO:0000259" key="2">
    <source>
        <dbReference type="PROSITE" id="PS50011"/>
    </source>
</evidence>
<dbReference type="PRINTS" id="PR00109">
    <property type="entry name" value="TYRKINASE"/>
</dbReference>
<dbReference type="PANTHER" id="PTHR44329">
    <property type="entry name" value="SERINE/THREONINE-PROTEIN KINASE TNNI3K-RELATED"/>
    <property type="match status" value="1"/>
</dbReference>
<dbReference type="PROSITE" id="PS00109">
    <property type="entry name" value="PROTEIN_KINASE_TYR"/>
    <property type="match status" value="1"/>
</dbReference>
<accession>A0A2P6TBS6</accession>
<dbReference type="InterPro" id="IPR000719">
    <property type="entry name" value="Prot_kinase_dom"/>
</dbReference>